<dbReference type="SUPFAM" id="SSF55347">
    <property type="entry name" value="Glyceraldehyde-3-phosphate dehydrogenase-like, C-terminal domain"/>
    <property type="match status" value="1"/>
</dbReference>
<evidence type="ECO:0000259" key="1">
    <source>
        <dbReference type="Pfam" id="PF01408"/>
    </source>
</evidence>
<dbReference type="InterPro" id="IPR055170">
    <property type="entry name" value="GFO_IDH_MocA-like_dom"/>
</dbReference>
<accession>A0A6M1RVW5</accession>
<dbReference type="NCBIfam" id="TIGR01409">
    <property type="entry name" value="TAT_signal_seq"/>
    <property type="match status" value="1"/>
</dbReference>
<gene>
    <name evidence="3" type="ORF">G4L39_05970</name>
</gene>
<feature type="domain" description="Gfo/Idh/MocA-like oxidoreductase N-terminal" evidence="1">
    <location>
        <begin position="51"/>
        <end position="166"/>
    </location>
</feature>
<dbReference type="Gene3D" id="3.40.50.720">
    <property type="entry name" value="NAD(P)-binding Rossmann-like Domain"/>
    <property type="match status" value="1"/>
</dbReference>
<dbReference type="RefSeq" id="WP_165106685.1">
    <property type="nucleotide sequence ID" value="NZ_JAAKYA010000042.1"/>
</dbReference>
<organism evidence="3 4">
    <name type="scientific">Limisphaera ngatamarikiensis</name>
    <dbReference type="NCBI Taxonomy" id="1324935"/>
    <lineage>
        <taxon>Bacteria</taxon>
        <taxon>Pseudomonadati</taxon>
        <taxon>Verrucomicrobiota</taxon>
        <taxon>Verrucomicrobiia</taxon>
        <taxon>Limisphaerales</taxon>
        <taxon>Limisphaeraceae</taxon>
        <taxon>Limisphaera</taxon>
    </lineage>
</organism>
<proteinExistence type="predicted"/>
<evidence type="ECO:0000259" key="2">
    <source>
        <dbReference type="Pfam" id="PF22725"/>
    </source>
</evidence>
<dbReference type="Gene3D" id="3.30.360.10">
    <property type="entry name" value="Dihydrodipicolinate Reductase, domain 2"/>
    <property type="match status" value="1"/>
</dbReference>
<dbReference type="PANTHER" id="PTHR43818:SF12">
    <property type="entry name" value="NADH-DEPENDENT DEHYDROGENASE-RELATED"/>
    <property type="match status" value="1"/>
</dbReference>
<dbReference type="GO" id="GO:0000166">
    <property type="term" value="F:nucleotide binding"/>
    <property type="evidence" value="ECO:0007669"/>
    <property type="project" value="InterPro"/>
</dbReference>
<keyword evidence="4" id="KW-1185">Reference proteome</keyword>
<dbReference type="SUPFAM" id="SSF51735">
    <property type="entry name" value="NAD(P)-binding Rossmann-fold domains"/>
    <property type="match status" value="1"/>
</dbReference>
<dbReference type="InterPro" id="IPR006311">
    <property type="entry name" value="TAT_signal"/>
</dbReference>
<evidence type="ECO:0000313" key="4">
    <source>
        <dbReference type="Proteomes" id="UP000477311"/>
    </source>
</evidence>
<feature type="domain" description="GFO/IDH/MocA-like oxidoreductase" evidence="2">
    <location>
        <begin position="186"/>
        <end position="303"/>
    </location>
</feature>
<dbReference type="InterPro" id="IPR019546">
    <property type="entry name" value="TAT_signal_bac_arc"/>
</dbReference>
<evidence type="ECO:0000313" key="3">
    <source>
        <dbReference type="EMBL" id="NGO38942.1"/>
    </source>
</evidence>
<name>A0A6M1RVW5_9BACT</name>
<dbReference type="InterPro" id="IPR050463">
    <property type="entry name" value="Gfo/Idh/MocA_oxidrdct_glycsds"/>
</dbReference>
<dbReference type="EMBL" id="JAAKYA010000042">
    <property type="protein sequence ID" value="NGO38942.1"/>
    <property type="molecule type" value="Genomic_DNA"/>
</dbReference>
<dbReference type="InterPro" id="IPR036291">
    <property type="entry name" value="NAD(P)-bd_dom_sf"/>
</dbReference>
<protein>
    <submittedName>
        <fullName evidence="3">Gfo/Idh/MocA family oxidoreductase</fullName>
    </submittedName>
</protein>
<dbReference type="Proteomes" id="UP000477311">
    <property type="component" value="Unassembled WGS sequence"/>
</dbReference>
<dbReference type="Pfam" id="PF01408">
    <property type="entry name" value="GFO_IDH_MocA"/>
    <property type="match status" value="1"/>
</dbReference>
<reference evidence="3 4" key="1">
    <citation type="submission" date="2020-02" db="EMBL/GenBank/DDBJ databases">
        <title>Draft genome sequence of Limisphaera ngatamarikiensis NGM72.4T, a thermophilic Verrucomicrobia grouped in subdivision 3.</title>
        <authorList>
            <person name="Carere C.R."/>
            <person name="Steen J."/>
            <person name="Hugenholtz P."/>
            <person name="Stott M.B."/>
        </authorList>
    </citation>
    <scope>NUCLEOTIDE SEQUENCE [LARGE SCALE GENOMIC DNA]</scope>
    <source>
        <strain evidence="3 4">NGM72.4</strain>
    </source>
</reference>
<dbReference type="InterPro" id="IPR000683">
    <property type="entry name" value="Gfo/Idh/MocA-like_OxRdtase_N"/>
</dbReference>
<comment type="caution">
    <text evidence="3">The sequence shown here is derived from an EMBL/GenBank/DDBJ whole genome shotgun (WGS) entry which is preliminary data.</text>
</comment>
<sequence length="454" mass="49996">MSEQNSGMQWNRRDFLRGSSLAALATLLGGVRLVRPAASAAETAAPGGERVKVGLIGLGQWGRDLLDQLLRLPAAEVAAICDNYAPMVRRSAKKVPDAVATEDYRAVLDNKDISAVVVATPTHRHKEIVLAALEAGKHVYCEVPLAHTLEDAREIAQAALKRVRQVFQSGLQLRSDPQRRFLLPFIRSGALGHMALVRAQWHAKTSWRLSSPNPEREAEINWRLSPEISPGLLGEVGIHQIDQVSWFLNQWPTTVHGFGSVAFWRDGRQVADTVQAVLEYPDGVRLLYSATLANSYEADAEVYYGSDAAVLIRGSSAWMFKEADAPLLGWEVYARKDAFYKATGISLRADASKLKSQGSQPEAQTEAADPPVYFALEAFLRNCREISNAVRDFESLYGDTDPKALAEYLTKEARRLPAADALDGYRATVLALKANESVVRRQPVSLSPEMFELS</sequence>
<dbReference type="Pfam" id="PF22725">
    <property type="entry name" value="GFO_IDH_MocA_C3"/>
    <property type="match status" value="1"/>
</dbReference>
<dbReference type="PROSITE" id="PS51318">
    <property type="entry name" value="TAT"/>
    <property type="match status" value="1"/>
</dbReference>
<dbReference type="AlphaFoldDB" id="A0A6M1RVW5"/>
<dbReference type="PANTHER" id="PTHR43818">
    <property type="entry name" value="BCDNA.GH03377"/>
    <property type="match status" value="1"/>
</dbReference>